<keyword evidence="1" id="KW-0805">Transcription regulation</keyword>
<proteinExistence type="predicted"/>
<dbReference type="NCBIfam" id="NF033788">
    <property type="entry name" value="HTH_metalloreg"/>
    <property type="match status" value="1"/>
</dbReference>
<dbReference type="PANTHER" id="PTHR33154">
    <property type="entry name" value="TRANSCRIPTIONAL REGULATOR, ARSR FAMILY"/>
    <property type="match status" value="1"/>
</dbReference>
<dbReference type="InterPro" id="IPR045981">
    <property type="entry name" value="DUF5937"/>
</dbReference>
<dbReference type="Pfam" id="PF12840">
    <property type="entry name" value="HTH_20"/>
    <property type="match status" value="1"/>
</dbReference>
<name>A0ABU2PVE4_9ACTN</name>
<dbReference type="PRINTS" id="PR00778">
    <property type="entry name" value="HTHARSR"/>
</dbReference>
<organism evidence="5 6">
    <name type="scientific">Streptomyces edwardsiae</name>
    <dbReference type="NCBI Taxonomy" id="3075527"/>
    <lineage>
        <taxon>Bacteria</taxon>
        <taxon>Bacillati</taxon>
        <taxon>Actinomycetota</taxon>
        <taxon>Actinomycetes</taxon>
        <taxon>Kitasatosporales</taxon>
        <taxon>Streptomycetaceae</taxon>
        <taxon>Streptomyces</taxon>
    </lineage>
</organism>
<dbReference type="CDD" id="cd00090">
    <property type="entry name" value="HTH_ARSR"/>
    <property type="match status" value="1"/>
</dbReference>
<comment type="caution">
    <text evidence="5">The sequence shown here is derived from an EMBL/GenBank/DDBJ whole genome shotgun (WGS) entry which is preliminary data.</text>
</comment>
<dbReference type="Pfam" id="PF19361">
    <property type="entry name" value="DUF5937"/>
    <property type="match status" value="1"/>
</dbReference>
<dbReference type="InterPro" id="IPR011991">
    <property type="entry name" value="ArsR-like_HTH"/>
</dbReference>
<evidence type="ECO:0000313" key="5">
    <source>
        <dbReference type="EMBL" id="MDT0394994.1"/>
    </source>
</evidence>
<evidence type="ECO:0000313" key="6">
    <source>
        <dbReference type="Proteomes" id="UP001183881"/>
    </source>
</evidence>
<keyword evidence="6" id="KW-1185">Reference proteome</keyword>
<dbReference type="RefSeq" id="WP_311642972.1">
    <property type="nucleotide sequence ID" value="NZ_JAVRFA010000008.1"/>
</dbReference>
<keyword evidence="3" id="KW-0804">Transcription</keyword>
<protein>
    <submittedName>
        <fullName evidence="5">DUF5937 family protein</fullName>
    </submittedName>
</protein>
<dbReference type="EMBL" id="JAVRFA010000008">
    <property type="protein sequence ID" value="MDT0394994.1"/>
    <property type="molecule type" value="Genomic_DNA"/>
</dbReference>
<dbReference type="PROSITE" id="PS50987">
    <property type="entry name" value="HTH_ARSR_2"/>
    <property type="match status" value="1"/>
</dbReference>
<accession>A0ABU2PVE4</accession>
<evidence type="ECO:0000256" key="1">
    <source>
        <dbReference type="ARBA" id="ARBA00023015"/>
    </source>
</evidence>
<dbReference type="SUPFAM" id="SSF46785">
    <property type="entry name" value="Winged helix' DNA-binding domain"/>
    <property type="match status" value="1"/>
</dbReference>
<reference evidence="6" key="1">
    <citation type="submission" date="2023-07" db="EMBL/GenBank/DDBJ databases">
        <title>30 novel species of actinomycetes from the DSMZ collection.</title>
        <authorList>
            <person name="Nouioui I."/>
        </authorList>
    </citation>
    <scope>NUCLEOTIDE SEQUENCE [LARGE SCALE GENOMIC DNA]</scope>
    <source>
        <strain evidence="6">DSM 41636</strain>
    </source>
</reference>
<evidence type="ECO:0000256" key="2">
    <source>
        <dbReference type="ARBA" id="ARBA00023125"/>
    </source>
</evidence>
<dbReference type="InterPro" id="IPR036390">
    <property type="entry name" value="WH_DNA-bd_sf"/>
</dbReference>
<evidence type="ECO:0000256" key="3">
    <source>
        <dbReference type="ARBA" id="ARBA00023163"/>
    </source>
</evidence>
<dbReference type="Proteomes" id="UP001183881">
    <property type="component" value="Unassembled WGS sequence"/>
</dbReference>
<dbReference type="InterPro" id="IPR051081">
    <property type="entry name" value="HTH_MetalResp_TranReg"/>
</dbReference>
<dbReference type="InterPro" id="IPR001845">
    <property type="entry name" value="HTH_ArsR_DNA-bd_dom"/>
</dbReference>
<dbReference type="SMART" id="SM00418">
    <property type="entry name" value="HTH_ARSR"/>
    <property type="match status" value="1"/>
</dbReference>
<dbReference type="Gene3D" id="1.10.10.10">
    <property type="entry name" value="Winged helix-like DNA-binding domain superfamily/Winged helix DNA-binding domain"/>
    <property type="match status" value="1"/>
</dbReference>
<gene>
    <name evidence="5" type="ORF">RM705_09800</name>
</gene>
<dbReference type="PANTHER" id="PTHR33154:SF33">
    <property type="entry name" value="TRANSCRIPTIONAL REPRESSOR SDPR"/>
    <property type="match status" value="1"/>
</dbReference>
<feature type="domain" description="HTH arsR-type" evidence="4">
    <location>
        <begin position="276"/>
        <end position="368"/>
    </location>
</feature>
<keyword evidence="2" id="KW-0238">DNA-binding</keyword>
<dbReference type="InterPro" id="IPR036388">
    <property type="entry name" value="WH-like_DNA-bd_sf"/>
</dbReference>
<evidence type="ECO:0000259" key="4">
    <source>
        <dbReference type="PROSITE" id="PS50987"/>
    </source>
</evidence>
<sequence>MSVSIDIAGLRPERVAVVPSPLAELGMALHALSEPGHHPGLQGWVTGVTARLDPHLADRMCEADFLWRTTFSDLFLPSAGLPGRATLPGGTLDEELDLLDKLSDEQFVGAALEFTCALPYGAPGAGPLTDENLRRRSLELAAARGPRQTAFTERLLADPPRIRAWLRQFLRDCDGAFFAEAWSRLRHQLAADTRHKTDLLRHKGLAEALAAVSPAVTLDEATARITVDKLGEGRTATGDGGLLLIPTSLGWPHLMVLHRYGWQPVLHYPVGSSEPAAPPTVEQLALRMTALSHPVRMRMCRHLARSAYTTSELAQVHGMTAPEISRHLGVLKKAGLITTRRRGRYVLHQLDVTVVARLGGDFLEGILR</sequence>